<accession>A0A1F6BX98</accession>
<sequence length="245" mass="26456">MRAAIVLLLITSFGWPSTTDAFTSGLFKLLKVGGDNEANNQTNTPAVIGLDLVVEAETYTPHFYRGRAEPTAGSIMRLIALPEDPGAVTRYHWKVGGQTMNESGQTLRVTAPSGQGEVVVEVSSLDQNGNVIGRTTNYISLSSPSLSFYEVNPLRGISNIMIKDKVTLIGDEVTVRGEPYFINPTSMSTMNGVWNTGQLENVPSNDWRTLTILRTDAVSSARVTLGASNLNTLTDNLSSGFILEI</sequence>
<evidence type="ECO:0000256" key="1">
    <source>
        <dbReference type="SAM" id="SignalP"/>
    </source>
</evidence>
<reference evidence="2 3" key="1">
    <citation type="journal article" date="2016" name="Nat. Commun.">
        <title>Thousands of microbial genomes shed light on interconnected biogeochemical processes in an aquifer system.</title>
        <authorList>
            <person name="Anantharaman K."/>
            <person name="Brown C.T."/>
            <person name="Hug L.A."/>
            <person name="Sharon I."/>
            <person name="Castelle C.J."/>
            <person name="Probst A.J."/>
            <person name="Thomas B.C."/>
            <person name="Singh A."/>
            <person name="Wilkins M.J."/>
            <person name="Karaoz U."/>
            <person name="Brodie E.L."/>
            <person name="Williams K.H."/>
            <person name="Hubbard S.S."/>
            <person name="Banfield J.F."/>
        </authorList>
    </citation>
    <scope>NUCLEOTIDE SEQUENCE [LARGE SCALE GENOMIC DNA]</scope>
</reference>
<dbReference type="AlphaFoldDB" id="A0A1F6BX98"/>
<dbReference type="Proteomes" id="UP000176322">
    <property type="component" value="Unassembled WGS sequence"/>
</dbReference>
<dbReference type="STRING" id="1798475.A2837_03030"/>
<dbReference type="EMBL" id="MFKO01000008">
    <property type="protein sequence ID" value="OGG41458.1"/>
    <property type="molecule type" value="Genomic_DNA"/>
</dbReference>
<feature type="signal peptide" evidence="1">
    <location>
        <begin position="1"/>
        <end position="21"/>
    </location>
</feature>
<organism evidence="2 3">
    <name type="scientific">Candidatus Kaiserbacteria bacterium RIFCSPHIGHO2_01_FULL_46_22</name>
    <dbReference type="NCBI Taxonomy" id="1798475"/>
    <lineage>
        <taxon>Bacteria</taxon>
        <taxon>Candidatus Kaiseribacteriota</taxon>
    </lineage>
</organism>
<evidence type="ECO:0000313" key="2">
    <source>
        <dbReference type="EMBL" id="OGG41458.1"/>
    </source>
</evidence>
<proteinExistence type="predicted"/>
<evidence type="ECO:0000313" key="3">
    <source>
        <dbReference type="Proteomes" id="UP000176322"/>
    </source>
</evidence>
<protein>
    <recommendedName>
        <fullName evidence="4">PKD domain-containing protein</fullName>
    </recommendedName>
</protein>
<name>A0A1F6BX98_9BACT</name>
<keyword evidence="1" id="KW-0732">Signal</keyword>
<gene>
    <name evidence="2" type="ORF">A2837_03030</name>
</gene>
<feature type="chain" id="PRO_5009523178" description="PKD domain-containing protein" evidence="1">
    <location>
        <begin position="22"/>
        <end position="245"/>
    </location>
</feature>
<evidence type="ECO:0008006" key="4">
    <source>
        <dbReference type="Google" id="ProtNLM"/>
    </source>
</evidence>
<comment type="caution">
    <text evidence="2">The sequence shown here is derived from an EMBL/GenBank/DDBJ whole genome shotgun (WGS) entry which is preliminary data.</text>
</comment>